<evidence type="ECO:0000313" key="2">
    <source>
        <dbReference type="EMBL" id="GEU37834.1"/>
    </source>
</evidence>
<protein>
    <recommendedName>
        <fullName evidence="3">Reverse transcriptase domain-containing protein</fullName>
    </recommendedName>
</protein>
<evidence type="ECO:0000256" key="1">
    <source>
        <dbReference type="SAM" id="MobiDB-lite"/>
    </source>
</evidence>
<reference evidence="2" key="1">
    <citation type="journal article" date="2019" name="Sci. Rep.">
        <title>Draft genome of Tanacetum cinerariifolium, the natural source of mosquito coil.</title>
        <authorList>
            <person name="Yamashiro T."/>
            <person name="Shiraishi A."/>
            <person name="Satake H."/>
            <person name="Nakayama K."/>
        </authorList>
    </citation>
    <scope>NUCLEOTIDE SEQUENCE</scope>
</reference>
<dbReference type="AlphaFoldDB" id="A0A6L2JQA4"/>
<dbReference type="EMBL" id="BKCJ010000979">
    <property type="protein sequence ID" value="GEU37834.1"/>
    <property type="molecule type" value="Genomic_DNA"/>
</dbReference>
<dbReference type="Gene3D" id="3.30.420.10">
    <property type="entry name" value="Ribonuclease H-like superfamily/Ribonuclease H"/>
    <property type="match status" value="1"/>
</dbReference>
<organism evidence="2">
    <name type="scientific">Tanacetum cinerariifolium</name>
    <name type="common">Dalmatian daisy</name>
    <name type="synonym">Chrysanthemum cinerariifolium</name>
    <dbReference type="NCBI Taxonomy" id="118510"/>
    <lineage>
        <taxon>Eukaryota</taxon>
        <taxon>Viridiplantae</taxon>
        <taxon>Streptophyta</taxon>
        <taxon>Embryophyta</taxon>
        <taxon>Tracheophyta</taxon>
        <taxon>Spermatophyta</taxon>
        <taxon>Magnoliopsida</taxon>
        <taxon>eudicotyledons</taxon>
        <taxon>Gunneridae</taxon>
        <taxon>Pentapetalae</taxon>
        <taxon>asterids</taxon>
        <taxon>campanulids</taxon>
        <taxon>Asterales</taxon>
        <taxon>Asteraceae</taxon>
        <taxon>Asteroideae</taxon>
        <taxon>Anthemideae</taxon>
        <taxon>Anthemidinae</taxon>
        <taxon>Tanacetum</taxon>
    </lineage>
</organism>
<gene>
    <name evidence="2" type="ORF">Tci_009812</name>
</gene>
<evidence type="ECO:0008006" key="3">
    <source>
        <dbReference type="Google" id="ProtNLM"/>
    </source>
</evidence>
<feature type="region of interest" description="Disordered" evidence="1">
    <location>
        <begin position="243"/>
        <end position="278"/>
    </location>
</feature>
<dbReference type="InterPro" id="IPR036397">
    <property type="entry name" value="RNaseH_sf"/>
</dbReference>
<feature type="compositionally biased region" description="Pro residues" evidence="1">
    <location>
        <begin position="247"/>
        <end position="256"/>
    </location>
</feature>
<dbReference type="Gene3D" id="2.40.70.10">
    <property type="entry name" value="Acid Proteases"/>
    <property type="match status" value="1"/>
</dbReference>
<dbReference type="GO" id="GO:0003676">
    <property type="term" value="F:nucleic acid binding"/>
    <property type="evidence" value="ECO:0007669"/>
    <property type="project" value="InterPro"/>
</dbReference>
<dbReference type="PANTHER" id="PTHR33067:SF9">
    <property type="entry name" value="RNA-DIRECTED DNA POLYMERASE"/>
    <property type="match status" value="1"/>
</dbReference>
<proteinExistence type="predicted"/>
<sequence length="930" mass="104317">MLQAPTEGYGNAIVVPDILAKNFKIKTGLPSLIQANQFHGFESNNSHDHIMSFNMITSTLKFRDVPNDPINLMLFPYSLEGAAKIWIYKLADTISNLVETFNKKMTTPATVKAVEETCVICGGAHPYYDCIATDSYTLSACVTTEQGNNSNQAPTYQAPTHQPQVVTQSDFQAYIKANDAVMKNMQTQMTALTNSNIELKNMFGQFMKMNTAFSSGSGSLPSNTVANPWEDLKAITTRIDVTLVGPSAPPPPPYKEPSPASTSSSPISSSKMPEVTKDTVQLSTENIQPLVAQTQVPIDEPVVALMPKLTIHYPLRVTKQKLCEKDDNLALKFVDIYRNLHFELSFGDALLHMLKFSFMFKSLFNNKEKLFDLATTPVNENYSSVILNKFPKKLGDPGKFLIPCDFLELDECIALSDMSVSINLMPLSICRKLSLPELTSTQMILVLANRSTTRPAGIAEDFFVKVGKFHFSTDFVAVDYVVDPRVPLILERPFLRTGRALIDVYGEELTLHVDDEAITFKVGQTLKYSYNDVESINQIDVVDIACEEYVQEVLGYSYNSKSGSPTPTSDPIISFPPRSLLLKEGDILYLEKLLNEDPSPNLPLVKTEDLKQVDATMTKPSIDEPPKLELKELPSHLEYVFLEGTDKLPVIISKELKDEEKSVLLKMDFLDNFKSRLTHKTKKRLPSLALMEYLPIDVCLLVYVMLQARSKGVENLVADHLSRLENPHQDELKKKEITETLSLETLGMIAFHGDLNGVFTAKKPLISSQLAIMDPPGDIMVPTLPLKKSLILVFIGLLFTEIPMTWSHGVTLVNVKAKHCNISGQVEVSIRGLKRILEMTIGENRASWSDKLDDSLWAFRTAFKTPIGCTRYKLVYEKACHLPIKLEHKAYWALKHCNFDLKTTGDHQKVQLNELNELRDQAYENFLIYK</sequence>
<dbReference type="CDD" id="cd00303">
    <property type="entry name" value="retropepsin_like"/>
    <property type="match status" value="1"/>
</dbReference>
<comment type="caution">
    <text evidence="2">The sequence shown here is derived from an EMBL/GenBank/DDBJ whole genome shotgun (WGS) entry which is preliminary data.</text>
</comment>
<name>A0A6L2JQA4_TANCI</name>
<dbReference type="InterPro" id="IPR021109">
    <property type="entry name" value="Peptidase_aspartic_dom_sf"/>
</dbReference>
<feature type="compositionally biased region" description="Low complexity" evidence="1">
    <location>
        <begin position="257"/>
        <end position="270"/>
    </location>
</feature>
<dbReference type="PANTHER" id="PTHR33067">
    <property type="entry name" value="RNA-DIRECTED DNA POLYMERASE-RELATED"/>
    <property type="match status" value="1"/>
</dbReference>
<accession>A0A6L2JQA4</accession>